<evidence type="ECO:0000256" key="2">
    <source>
        <dbReference type="ARBA" id="ARBA00023295"/>
    </source>
</evidence>
<keyword evidence="1 4" id="KW-0378">Hydrolase</keyword>
<feature type="domain" description="Inosine/uridine-preferring nucleoside hydrolase" evidence="3">
    <location>
        <begin position="22"/>
        <end position="259"/>
    </location>
</feature>
<dbReference type="InterPro" id="IPR023186">
    <property type="entry name" value="IUNH"/>
</dbReference>
<evidence type="ECO:0000256" key="1">
    <source>
        <dbReference type="ARBA" id="ARBA00022801"/>
    </source>
</evidence>
<keyword evidence="2" id="KW-0326">Glycosidase</keyword>
<dbReference type="PANTHER" id="PTHR12304:SF4">
    <property type="entry name" value="URIDINE NUCLEOSIDASE"/>
    <property type="match status" value="1"/>
</dbReference>
<dbReference type="InterPro" id="IPR036452">
    <property type="entry name" value="Ribo_hydro-like"/>
</dbReference>
<name>A0A9D1JRI0_9FIRM</name>
<dbReference type="PANTHER" id="PTHR12304">
    <property type="entry name" value="INOSINE-URIDINE PREFERRING NUCLEOSIDE HYDROLASE"/>
    <property type="match status" value="1"/>
</dbReference>
<dbReference type="GO" id="GO:0006152">
    <property type="term" value="P:purine nucleoside catabolic process"/>
    <property type="evidence" value="ECO:0007669"/>
    <property type="project" value="TreeGrafter"/>
</dbReference>
<evidence type="ECO:0000313" key="4">
    <source>
        <dbReference type="EMBL" id="HIS47774.1"/>
    </source>
</evidence>
<dbReference type="Gene3D" id="3.90.245.10">
    <property type="entry name" value="Ribonucleoside hydrolase-like"/>
    <property type="match status" value="1"/>
</dbReference>
<dbReference type="GO" id="GO:0005829">
    <property type="term" value="C:cytosol"/>
    <property type="evidence" value="ECO:0007669"/>
    <property type="project" value="TreeGrafter"/>
</dbReference>
<dbReference type="Pfam" id="PF01156">
    <property type="entry name" value="IU_nuc_hydro"/>
    <property type="match status" value="1"/>
</dbReference>
<proteinExistence type="predicted"/>
<dbReference type="GO" id="GO:0008477">
    <property type="term" value="F:purine nucleosidase activity"/>
    <property type="evidence" value="ECO:0007669"/>
    <property type="project" value="TreeGrafter"/>
</dbReference>
<evidence type="ECO:0000313" key="5">
    <source>
        <dbReference type="Proteomes" id="UP000823927"/>
    </source>
</evidence>
<dbReference type="SUPFAM" id="SSF53590">
    <property type="entry name" value="Nucleoside hydrolase"/>
    <property type="match status" value="1"/>
</dbReference>
<reference evidence="4" key="2">
    <citation type="journal article" date="2021" name="PeerJ">
        <title>Extensive microbial diversity within the chicken gut microbiome revealed by metagenomics and culture.</title>
        <authorList>
            <person name="Gilroy R."/>
            <person name="Ravi A."/>
            <person name="Getino M."/>
            <person name="Pursley I."/>
            <person name="Horton D.L."/>
            <person name="Alikhan N.F."/>
            <person name="Baker D."/>
            <person name="Gharbi K."/>
            <person name="Hall N."/>
            <person name="Watson M."/>
            <person name="Adriaenssens E.M."/>
            <person name="Foster-Nyarko E."/>
            <person name="Jarju S."/>
            <person name="Secka A."/>
            <person name="Antonio M."/>
            <person name="Oren A."/>
            <person name="Chaudhuri R.R."/>
            <person name="La Ragione R."/>
            <person name="Hildebrand F."/>
            <person name="Pallen M.J."/>
        </authorList>
    </citation>
    <scope>NUCLEOTIDE SEQUENCE</scope>
    <source>
        <strain evidence="4">CHK178-757</strain>
    </source>
</reference>
<protein>
    <submittedName>
        <fullName evidence="4">Nucleoside hydrolase</fullName>
    </submittedName>
</protein>
<organism evidence="4 5">
    <name type="scientific">Candidatus Scybalocola faecigallinarum</name>
    <dbReference type="NCBI Taxonomy" id="2840941"/>
    <lineage>
        <taxon>Bacteria</taxon>
        <taxon>Bacillati</taxon>
        <taxon>Bacillota</taxon>
        <taxon>Clostridia</taxon>
        <taxon>Lachnospirales</taxon>
        <taxon>Lachnospiraceae</taxon>
        <taxon>Lachnospiraceae incertae sedis</taxon>
        <taxon>Candidatus Scybalocola (ex Gilroy et al. 2021)</taxon>
    </lineage>
</organism>
<gene>
    <name evidence="4" type="ORF">IAB46_09545</name>
</gene>
<accession>A0A9D1JRI0</accession>
<evidence type="ECO:0000259" key="3">
    <source>
        <dbReference type="Pfam" id="PF01156"/>
    </source>
</evidence>
<comment type="caution">
    <text evidence="4">The sequence shown here is derived from an EMBL/GenBank/DDBJ whole genome shotgun (WGS) entry which is preliminary data.</text>
</comment>
<dbReference type="EMBL" id="DVIT01000032">
    <property type="protein sequence ID" value="HIS47774.1"/>
    <property type="molecule type" value="Genomic_DNA"/>
</dbReference>
<dbReference type="AlphaFoldDB" id="A0A9D1JRI0"/>
<sequence length="307" mass="34501">METKSNAWLVRQLERPNRKVDVVLDTDTYNEIDDQYALAYLIASRDRLNLQGIYAAPFHNQKSDGPGDGMEKSYQEIMNILSLMGRDDLKSMVYKGSDRFLPAEDVPVDSPAARDMVRLAMAHTAQDPLYVIGLAAITTIASAILLEPEITERMVVVWLGGNAHYWSNNLEFNIAQDVAAARVVFGSKVPLVQIPCMGVASTFRVSGPELEHYLKGKNPLCDYLVQVTQTQALQDGGNATWSRPIWDVTAVAWLTGESFENDHLAASPVPEYDHRYAFDPTRHLMKCVYEIRRDLLLEDLVKKLTQL</sequence>
<dbReference type="Proteomes" id="UP000823927">
    <property type="component" value="Unassembled WGS sequence"/>
</dbReference>
<reference evidence="4" key="1">
    <citation type="submission" date="2020-10" db="EMBL/GenBank/DDBJ databases">
        <authorList>
            <person name="Gilroy R."/>
        </authorList>
    </citation>
    <scope>NUCLEOTIDE SEQUENCE</scope>
    <source>
        <strain evidence="4">CHK178-757</strain>
    </source>
</reference>
<dbReference type="InterPro" id="IPR001910">
    <property type="entry name" value="Inosine/uridine_hydrolase_dom"/>
</dbReference>